<evidence type="ECO:0000313" key="3">
    <source>
        <dbReference type="EMBL" id="CAK0880854.1"/>
    </source>
</evidence>
<feature type="region of interest" description="Disordered" evidence="1">
    <location>
        <begin position="1412"/>
        <end position="1451"/>
    </location>
</feature>
<protein>
    <recommendedName>
        <fullName evidence="2">Prolyl 4-hydroxylase alpha subunit Fe(2+) 2OG dioxygenase domain-containing protein</fullName>
    </recommendedName>
</protein>
<dbReference type="Gene3D" id="2.60.120.620">
    <property type="entry name" value="q2cbj1_9rhob like domain"/>
    <property type="match status" value="1"/>
</dbReference>
<evidence type="ECO:0000313" key="4">
    <source>
        <dbReference type="Proteomes" id="UP001189429"/>
    </source>
</evidence>
<organism evidence="3 4">
    <name type="scientific">Prorocentrum cordatum</name>
    <dbReference type="NCBI Taxonomy" id="2364126"/>
    <lineage>
        <taxon>Eukaryota</taxon>
        <taxon>Sar</taxon>
        <taxon>Alveolata</taxon>
        <taxon>Dinophyceae</taxon>
        <taxon>Prorocentrales</taxon>
        <taxon>Prorocentraceae</taxon>
        <taxon>Prorocentrum</taxon>
    </lineage>
</organism>
<feature type="compositionally biased region" description="Low complexity" evidence="1">
    <location>
        <begin position="1418"/>
        <end position="1451"/>
    </location>
</feature>
<comment type="caution">
    <text evidence="3">The sequence shown here is derived from an EMBL/GenBank/DDBJ whole genome shotgun (WGS) entry which is preliminary data.</text>
</comment>
<reference evidence="3" key="1">
    <citation type="submission" date="2023-10" db="EMBL/GenBank/DDBJ databases">
        <authorList>
            <person name="Chen Y."/>
            <person name="Shah S."/>
            <person name="Dougan E. K."/>
            <person name="Thang M."/>
            <person name="Chan C."/>
        </authorList>
    </citation>
    <scope>NUCLEOTIDE SEQUENCE [LARGE SCALE GENOMIC DNA]</scope>
</reference>
<proteinExistence type="predicted"/>
<evidence type="ECO:0000259" key="2">
    <source>
        <dbReference type="Pfam" id="PF13640"/>
    </source>
</evidence>
<evidence type="ECO:0000256" key="1">
    <source>
        <dbReference type="SAM" id="MobiDB-lite"/>
    </source>
</evidence>
<keyword evidence="4" id="KW-1185">Reference proteome</keyword>
<dbReference type="Proteomes" id="UP001189429">
    <property type="component" value="Unassembled WGS sequence"/>
</dbReference>
<name>A0ABN9W434_9DINO</name>
<accession>A0ABN9W434</accession>
<gene>
    <name evidence="3" type="ORF">PCOR1329_LOCUS63876</name>
</gene>
<dbReference type="InterPro" id="IPR044862">
    <property type="entry name" value="Pro_4_hyd_alph_FE2OG_OXY"/>
</dbReference>
<dbReference type="Pfam" id="PF13640">
    <property type="entry name" value="2OG-FeII_Oxy_3"/>
    <property type="match status" value="1"/>
</dbReference>
<feature type="domain" description="Prolyl 4-hydroxylase alpha subunit Fe(2+) 2OG dioxygenase" evidence="2">
    <location>
        <begin position="1337"/>
        <end position="1410"/>
    </location>
</feature>
<dbReference type="EMBL" id="CAUYUJ010018126">
    <property type="protein sequence ID" value="CAK0880854.1"/>
    <property type="molecule type" value="Genomic_DNA"/>
</dbReference>
<sequence>MGGAAGAFRELCGARAGCAFEADAAGPPSPHRTGAVSLPPVSPEPADLSKVLDGWELNMWTGDSCDAAAADGPDFGSVCSDPALVKRPALYGEFCIDLRARGTGRGGLSAHGSTHFDRTCSGSVWTIFGFYRLEGRALVMSVRRLLRSRAHLNTRALFLVDNLALALALAKGRARSRHLLPTCREVAALGLFPGCRFHVRWVPGELNPADAPSRGRRAAGRVDLQKRADAYQQLFDRKAGEGSLSLQRGLERAALRGYFSDERAGAVGRPAHEMADYLRRLGWFSNFVLDSGLTRDSNRSLDEVVTEWFDILYQRGHSANDGSKFLAALRHLWPELEAQRQLPRAWRAAQGWRKLAPVHSPAPLPFSGLMGRPVAVLIAFAAYLRPGDLFGLAPQSLVPPVEGAGGPPHWGLLLGARELGRRNKTGEFDESVLLDWPGYEWIGTYLEILRERPVGRPVWTFDAVHLISVLLNASLVSGVRVLWPQLRSRRHGGASFDAISKRRPLVRGQPSPPPRPAAEGRLRFGAFLELFAGAKRIASGLRRAGGAAVTLEIADCPLQDAALREVRQVLLSWIQQGLIDGVWLGTPCSSWSAAGRGQPGRPGGPLRDRAHIWGHPSALARHPDRENPIGSLLWNVHGINLLCRLKSSYQVTLDYCQASREASLGSKVRGPTACVGSIGGLEHVLAVGRGPGAREAEDPSRGRFGGLPGVALRRLMFMKPGVEPTARGCHDSPAEKTKGPGKFRFNQLELRNGWAVERFKRYVWDFSPKPGTVDEHLRDLNAYVKALDGIIRELIFGFSVSSQESPVEYLASLGVDQDVAEWLASYICSEGGVFEQWNVDPKVTSLVARLHEGSWFSYGSLGTVVRSHKGGRQGCIFGATVFNAGYSVPIKMLHEEMRRKGITLRVRSGGKAFWGTTEDDGEEAATEEEIIDATFVDDECIVLVAASPQLLDRAIQTLLEVLCRLHEDGVYVKSDHDGAIKLSIVSKYKHLGTVVSIAGTCKPDAEKRASAAMDAYAPVAIRVFGAPNISIATKMHAVKARILTKLMFHAHVVTPDAHFARTLNQVYMRVLRRIVDKVRFGPGQGTDLQVRQSLGAASVDCLAMQARLRYLRRLLLSGRTQLLALLSSKRNGKMMPYTRVVLDDLTTVQMLSSQCAPLGDPSENAGQWLDVICGQDQRWHDIAGAIHFSKSKCDSCASPDGVQLNFACDMCPGPNPPAFATRLGLVQHKRAVHGVRNEARRYVSADGVCPLCHKDFRQRFRCIRHLSGSPPNACTEMLRSGAVEPLPNDLVESLDSADRALCRKHGALAAAWRALAAAAARQLHGHGAAGGVVDHRGDRADLAFTLLLTESWWREEDGGALEVYGPTGGSPAARLPPRFNTLVVHPASLCSAVTRVTTEEAPRLAIHGVFRQRRRGNSEASAPAAPAPLASAGRAEAARGGAGATWPPQGAAAGAAAGRAVTNAFQQQLEGMRTEVTTIMGAAHSDIQKTVLETMRPQAARLDAHDQDIRSLQNKTDSLTQCQQSLRHDLDAVQRSLAQAQDAQDTAIDLARLAQYDRHPDPSVFRIGCAQHTAFSDFEVAIANWIKDAGLEASHTALYGGSPGKLFHLHLPGGPAGVARAVRLAQHLQLPGGSWRRFTAKSAAGGQEPLYINPDKAPKQVRRKVHGKRLLGILQRMYQDKVVAEYEIDFQSVSAQFKQQLQNVDTSAWRLKTGKLNHLFLRRHLIMVQEVHGNELMLTTLPDQLPVHYQVFYSGYLNDEAQIDHRTGGVESPLPTHYDRATHSLNTIDRLFISIRAHFATDCDITLNILQEADKLSDYALSAFKTQVTSMRQALAWNPSQRRLVLNGLKNDQPADGGVIRQPEEMADAIRQHWEPVFSAVNSTAATRFGLPLGYLNAVSALAEDSVGFLNVGSKRIDTPRHAISALVPGWTDFAICSCCRYLGFSIGPGASEEDQFLATYLEREIQQFLEMFLK</sequence>